<dbReference type="PANTHER" id="PTHR30041:SF5">
    <property type="entry name" value="ARSENATE REDUCTASE-RELATED"/>
    <property type="match status" value="1"/>
</dbReference>
<dbReference type="KEGG" id="ali:AZOLI_p40070"/>
<keyword evidence="3 7" id="KW-0560">Oxidoreductase</keyword>
<dbReference type="CDD" id="cd03034">
    <property type="entry name" value="ArsC_ArsC"/>
    <property type="match status" value="1"/>
</dbReference>
<organism evidence="8 9">
    <name type="scientific">Azospirillum lipoferum (strain 4B)</name>
    <dbReference type="NCBI Taxonomy" id="862719"/>
    <lineage>
        <taxon>Bacteria</taxon>
        <taxon>Pseudomonadati</taxon>
        <taxon>Pseudomonadota</taxon>
        <taxon>Alphaproteobacteria</taxon>
        <taxon>Rhodospirillales</taxon>
        <taxon>Azospirillaceae</taxon>
        <taxon>Azospirillum</taxon>
    </lineage>
</organism>
<accession>G7ZFS4</accession>
<dbReference type="AlphaFoldDB" id="G7ZFS4"/>
<dbReference type="PROSITE" id="PS51353">
    <property type="entry name" value="ARSC"/>
    <property type="match status" value="1"/>
</dbReference>
<dbReference type="RefSeq" id="WP_014189331.1">
    <property type="nucleotide sequence ID" value="NC_016587.1"/>
</dbReference>
<name>G7ZFS4_AZOL4</name>
<dbReference type="EMBL" id="FQ311872">
    <property type="protein sequence ID" value="CBS90475.1"/>
    <property type="molecule type" value="Genomic_DNA"/>
</dbReference>
<keyword evidence="8" id="KW-0614">Plasmid</keyword>
<comment type="similarity">
    <text evidence="1 6 7">Belongs to the ArsC family.</text>
</comment>
<dbReference type="Proteomes" id="UP000005667">
    <property type="component" value="Plasmid AZO_p4"/>
</dbReference>
<dbReference type="NCBIfam" id="TIGR00014">
    <property type="entry name" value="arsC"/>
    <property type="match status" value="1"/>
</dbReference>
<dbReference type="Gene3D" id="3.40.30.10">
    <property type="entry name" value="Glutaredoxin"/>
    <property type="match status" value="1"/>
</dbReference>
<dbReference type="HOGENOM" id="CLU_116644_0_0_5"/>
<geneLocation type="plasmid" evidence="8 9">
    <name>AZO_p4</name>
</geneLocation>
<dbReference type="Pfam" id="PF03960">
    <property type="entry name" value="ArsC"/>
    <property type="match status" value="1"/>
</dbReference>
<evidence type="ECO:0000256" key="3">
    <source>
        <dbReference type="ARBA" id="ARBA00023002"/>
    </source>
</evidence>
<keyword evidence="9" id="KW-1185">Reference proteome</keyword>
<comment type="catalytic activity">
    <reaction evidence="7">
        <text>[glutaredoxin]-dithiol + arsenate + glutathione + H(+) = glutathionyl-S-S-[glutaredoxin] + arsenite + H2O</text>
        <dbReference type="Rhea" id="RHEA:22016"/>
        <dbReference type="Rhea" id="RHEA-COMP:10729"/>
        <dbReference type="Rhea" id="RHEA-COMP:17668"/>
        <dbReference type="ChEBI" id="CHEBI:15377"/>
        <dbReference type="ChEBI" id="CHEBI:15378"/>
        <dbReference type="ChEBI" id="CHEBI:29242"/>
        <dbReference type="ChEBI" id="CHEBI:29950"/>
        <dbReference type="ChEBI" id="CHEBI:48597"/>
        <dbReference type="ChEBI" id="CHEBI:57925"/>
        <dbReference type="ChEBI" id="CHEBI:146199"/>
        <dbReference type="EC" id="1.20.4.1"/>
    </reaction>
</comment>
<dbReference type="SUPFAM" id="SSF52833">
    <property type="entry name" value="Thioredoxin-like"/>
    <property type="match status" value="1"/>
</dbReference>
<dbReference type="GO" id="GO:0008794">
    <property type="term" value="F:arsenate reductase (glutaredoxin) activity"/>
    <property type="evidence" value="ECO:0007669"/>
    <property type="project" value="UniProtKB-UniRule"/>
</dbReference>
<proteinExistence type="inferred from homology"/>
<sequence length="144" mass="15460">MTPVTIYHNPACGTSRNTLALIRNSGVEPTVVEYLKTPPTRGELADLIRRMGVPVRAVLREKGTPFAELGLGDPALGDDQLLDAMMAHPILINRPIVVTPLGVRLCRPSEAVLDILPDAQRGAFAKEDGEQVVDAAGQRIDKAS</sequence>
<dbReference type="InterPro" id="IPR036249">
    <property type="entry name" value="Thioredoxin-like_sf"/>
</dbReference>
<dbReference type="PANTHER" id="PTHR30041">
    <property type="entry name" value="ARSENATE REDUCTASE"/>
    <property type="match status" value="1"/>
</dbReference>
<evidence type="ECO:0000256" key="7">
    <source>
        <dbReference type="RuleBase" id="RU362029"/>
    </source>
</evidence>
<evidence type="ECO:0000256" key="6">
    <source>
        <dbReference type="PROSITE-ProRule" id="PRU01282"/>
    </source>
</evidence>
<dbReference type="OrthoDB" id="9790554at2"/>
<evidence type="ECO:0000256" key="1">
    <source>
        <dbReference type="ARBA" id="ARBA00007198"/>
    </source>
</evidence>
<dbReference type="InterPro" id="IPR006660">
    <property type="entry name" value="Arsenate_reductase-like"/>
</dbReference>
<gene>
    <name evidence="8" type="primary">arsC1</name>
    <name evidence="8" type="ordered locus">AZOLI_p40070</name>
</gene>
<reference evidence="9" key="1">
    <citation type="journal article" date="2011" name="PLoS Genet.">
        <title>Azospirillum genomes reveal transition of bacteria from aquatic to terrestrial environments.</title>
        <authorList>
            <person name="Wisniewski-Dye F."/>
            <person name="Borziak K."/>
            <person name="Khalsa-Moyers G."/>
            <person name="Alexandre G."/>
            <person name="Sukharnikov L.O."/>
            <person name="Wuichet K."/>
            <person name="Hurst G.B."/>
            <person name="McDonald W.H."/>
            <person name="Robertson J.S."/>
            <person name="Barbe V."/>
            <person name="Calteau A."/>
            <person name="Rouy Z."/>
            <person name="Mangenot S."/>
            <person name="Prigent-Combaret C."/>
            <person name="Normand P."/>
            <person name="Boyer M."/>
            <person name="Siguier P."/>
            <person name="Dessaux Y."/>
            <person name="Elmerich C."/>
            <person name="Condemine G."/>
            <person name="Krishnen G."/>
            <person name="Kennedy I."/>
            <person name="Paterson A.H."/>
            <person name="Gonzalez V."/>
            <person name="Mavingui P."/>
            <person name="Zhulin I.B."/>
        </authorList>
    </citation>
    <scope>NUCLEOTIDE SEQUENCE [LARGE SCALE GENOMIC DNA]</scope>
    <source>
        <strain evidence="9">4B</strain>
    </source>
</reference>
<dbReference type="EC" id="1.20.4.1" evidence="4 7"/>
<evidence type="ECO:0000256" key="4">
    <source>
        <dbReference type="ARBA" id="ARBA00038969"/>
    </source>
</evidence>
<evidence type="ECO:0000313" key="9">
    <source>
        <dbReference type="Proteomes" id="UP000005667"/>
    </source>
</evidence>
<protein>
    <recommendedName>
        <fullName evidence="5 7">Arsenate reductase</fullName>
        <ecNumber evidence="4 7">1.20.4.1</ecNumber>
    </recommendedName>
</protein>
<evidence type="ECO:0000313" key="8">
    <source>
        <dbReference type="EMBL" id="CBS90475.1"/>
    </source>
</evidence>
<evidence type="ECO:0000256" key="2">
    <source>
        <dbReference type="ARBA" id="ARBA00022849"/>
    </source>
</evidence>
<dbReference type="GO" id="GO:0046685">
    <property type="term" value="P:response to arsenic-containing substance"/>
    <property type="evidence" value="ECO:0007669"/>
    <property type="project" value="UniProtKB-KW"/>
</dbReference>
<dbReference type="InterPro" id="IPR006659">
    <property type="entry name" value="Arsenate_reductase"/>
</dbReference>
<keyword evidence="2" id="KW-0059">Arsenical resistance</keyword>
<evidence type="ECO:0000256" key="5">
    <source>
        <dbReference type="ARBA" id="ARBA00039879"/>
    </source>
</evidence>